<sequence>MTETVELAVNGGLMRGFEDNKNLLLVNATFVREARTEPVYRFFSIGDRHPAMLRVQEGGVSIEVEIWAVPLVGFAKVLQLEPPGLCIGKVRLEDGQEVLGVLGESILCEQHKEITEYGSWRKYTGNYL</sequence>
<proteinExistence type="predicted"/>
<reference evidence="2 3" key="1">
    <citation type="submission" date="2024-01" db="EMBL/GenBank/DDBJ databases">
        <title>Genomic insights into the taxonomy and metabolism of the cyanobacterium Pannus brasiliensis CCIBt3594.</title>
        <authorList>
            <person name="Machado M."/>
            <person name="Botero N.B."/>
            <person name="Andreote A.P.D."/>
            <person name="Feitosa A.M.T."/>
            <person name="Popin R."/>
            <person name="Sivonen K."/>
            <person name="Fiore M.F."/>
        </authorList>
    </citation>
    <scope>NUCLEOTIDE SEQUENCE [LARGE SCALE GENOMIC DNA]</scope>
    <source>
        <strain evidence="2 3">CCIBt3594</strain>
    </source>
</reference>
<dbReference type="EMBL" id="JBAFSM010000009">
    <property type="protein sequence ID" value="MEG3436691.1"/>
    <property type="molecule type" value="Genomic_DNA"/>
</dbReference>
<dbReference type="Proteomes" id="UP001328733">
    <property type="component" value="Unassembled WGS sequence"/>
</dbReference>
<evidence type="ECO:0000313" key="2">
    <source>
        <dbReference type="EMBL" id="MEG3436691.1"/>
    </source>
</evidence>
<feature type="domain" description="Allophanate hydrolase C-terminal" evidence="1">
    <location>
        <begin position="5"/>
        <end position="124"/>
    </location>
</feature>
<accession>A0AAW9QPP5</accession>
<comment type="caution">
    <text evidence="2">The sequence shown here is derived from an EMBL/GenBank/DDBJ whole genome shotgun (WGS) entry which is preliminary data.</text>
</comment>
<dbReference type="Gene3D" id="3.10.490.10">
    <property type="entry name" value="Gamma-glutamyl cyclotransferase-like"/>
    <property type="match status" value="1"/>
</dbReference>
<dbReference type="AlphaFoldDB" id="A0AAW9QPP5"/>
<organism evidence="2 3">
    <name type="scientific">Pannus brasiliensis CCIBt3594</name>
    <dbReference type="NCBI Taxonomy" id="1427578"/>
    <lineage>
        <taxon>Bacteria</taxon>
        <taxon>Bacillati</taxon>
        <taxon>Cyanobacteriota</taxon>
        <taxon>Cyanophyceae</taxon>
        <taxon>Oscillatoriophycideae</taxon>
        <taxon>Chroococcales</taxon>
        <taxon>Microcystaceae</taxon>
        <taxon>Pannus</taxon>
    </lineage>
</organism>
<gene>
    <name evidence="2" type="ORF">V0288_06120</name>
</gene>
<dbReference type="InterPro" id="IPR053844">
    <property type="entry name" value="AH_C"/>
</dbReference>
<name>A0AAW9QPP5_9CHRO</name>
<keyword evidence="3" id="KW-1185">Reference proteome</keyword>
<dbReference type="Pfam" id="PF21986">
    <property type="entry name" value="AH_C"/>
    <property type="match status" value="1"/>
</dbReference>
<evidence type="ECO:0000259" key="1">
    <source>
        <dbReference type="Pfam" id="PF21986"/>
    </source>
</evidence>
<dbReference type="RefSeq" id="WP_332864154.1">
    <property type="nucleotide sequence ID" value="NZ_JBAFSM010000009.1"/>
</dbReference>
<protein>
    <submittedName>
        <fullName evidence="2">Gamma-glutamylcyclotransferase</fullName>
    </submittedName>
</protein>
<evidence type="ECO:0000313" key="3">
    <source>
        <dbReference type="Proteomes" id="UP001328733"/>
    </source>
</evidence>